<comment type="caution">
    <text evidence="15">The sequence shown here is derived from an EMBL/GenBank/DDBJ whole genome shotgun (WGS) entry which is preliminary data.</text>
</comment>
<keyword evidence="8 12" id="KW-0028">Amino-acid biosynthesis</keyword>
<name>A0ABN1G5G5_9BACI</name>
<dbReference type="EC" id="5.3.1.16" evidence="5 12"/>
<keyword evidence="10 12" id="KW-0413">Isomerase</keyword>
<reference evidence="15 16" key="1">
    <citation type="journal article" date="2019" name="Int. J. Syst. Evol. Microbiol.">
        <title>The Global Catalogue of Microorganisms (GCM) 10K type strain sequencing project: providing services to taxonomists for standard genome sequencing and annotation.</title>
        <authorList>
            <consortium name="The Broad Institute Genomics Platform"/>
            <consortium name="The Broad Institute Genome Sequencing Center for Infectious Disease"/>
            <person name="Wu L."/>
            <person name="Ma J."/>
        </authorList>
    </citation>
    <scope>NUCLEOTIDE SEQUENCE [LARGE SCALE GENOMIC DNA]</scope>
    <source>
        <strain evidence="15 16">JCM 15395</strain>
    </source>
</reference>
<comment type="catalytic activity">
    <reaction evidence="1 12 14">
        <text>1-(5-phospho-beta-D-ribosyl)-5-[(5-phospho-beta-D-ribosylamino)methylideneamino]imidazole-4-carboxamide = 5-[(5-phospho-1-deoxy-D-ribulos-1-ylimino)methylamino]-1-(5-phospho-beta-D-ribosyl)imidazole-4-carboxamide</text>
        <dbReference type="Rhea" id="RHEA:15469"/>
        <dbReference type="ChEBI" id="CHEBI:58435"/>
        <dbReference type="ChEBI" id="CHEBI:58525"/>
        <dbReference type="EC" id="5.3.1.16"/>
    </reaction>
</comment>
<evidence type="ECO:0000256" key="2">
    <source>
        <dbReference type="ARBA" id="ARBA00004496"/>
    </source>
</evidence>
<dbReference type="CDD" id="cd04732">
    <property type="entry name" value="HisA"/>
    <property type="match status" value="1"/>
</dbReference>
<feature type="active site" description="Proton acceptor" evidence="12">
    <location>
        <position position="8"/>
    </location>
</feature>
<dbReference type="InterPro" id="IPR006063">
    <property type="entry name" value="HisA_bact_arch"/>
</dbReference>
<proteinExistence type="inferred from homology"/>
<dbReference type="InterPro" id="IPR006062">
    <property type="entry name" value="His_biosynth"/>
</dbReference>
<evidence type="ECO:0000256" key="6">
    <source>
        <dbReference type="ARBA" id="ARBA00018464"/>
    </source>
</evidence>
<comment type="similarity">
    <text evidence="4 12 13">Belongs to the HisA/HisF family.</text>
</comment>
<comment type="subcellular location">
    <subcellularLocation>
        <location evidence="2 12 14">Cytoplasm</location>
    </subcellularLocation>
</comment>
<gene>
    <name evidence="12 15" type="primary">hisA</name>
    <name evidence="15" type="ORF">GCM10009001_22030</name>
</gene>
<evidence type="ECO:0000256" key="7">
    <source>
        <dbReference type="ARBA" id="ARBA00022490"/>
    </source>
</evidence>
<evidence type="ECO:0000256" key="5">
    <source>
        <dbReference type="ARBA" id="ARBA00012550"/>
    </source>
</evidence>
<evidence type="ECO:0000256" key="10">
    <source>
        <dbReference type="ARBA" id="ARBA00023235"/>
    </source>
</evidence>
<dbReference type="HAMAP" id="MF_01014">
    <property type="entry name" value="HisA"/>
    <property type="match status" value="1"/>
</dbReference>
<evidence type="ECO:0000256" key="4">
    <source>
        <dbReference type="ARBA" id="ARBA00009667"/>
    </source>
</evidence>
<dbReference type="InterPro" id="IPR011060">
    <property type="entry name" value="RibuloseP-bd_barrel"/>
</dbReference>
<evidence type="ECO:0000256" key="12">
    <source>
        <dbReference type="HAMAP-Rule" id="MF_01014"/>
    </source>
</evidence>
<dbReference type="InterPro" id="IPR044524">
    <property type="entry name" value="Isoase_HisA-like"/>
</dbReference>
<dbReference type="PANTHER" id="PTHR43090:SF2">
    <property type="entry name" value="1-(5-PHOSPHORIBOSYL)-5-[(5-PHOSPHORIBOSYLAMINO)METHYLIDENEAMINO] IMIDAZOLE-4-CARBOXAMIDE ISOMERASE"/>
    <property type="match status" value="1"/>
</dbReference>
<evidence type="ECO:0000256" key="9">
    <source>
        <dbReference type="ARBA" id="ARBA00023102"/>
    </source>
</evidence>
<keyword evidence="9 12" id="KW-0368">Histidine biosynthesis</keyword>
<evidence type="ECO:0000256" key="8">
    <source>
        <dbReference type="ARBA" id="ARBA00022605"/>
    </source>
</evidence>
<evidence type="ECO:0000313" key="15">
    <source>
        <dbReference type="EMBL" id="GAA0604426.1"/>
    </source>
</evidence>
<keyword evidence="16" id="KW-1185">Reference proteome</keyword>
<evidence type="ECO:0000256" key="11">
    <source>
        <dbReference type="ARBA" id="ARBA00030547"/>
    </source>
</evidence>
<dbReference type="InterPro" id="IPR023016">
    <property type="entry name" value="HisA/PriA"/>
</dbReference>
<sequence length="240" mass="25772">MIVLPAIDIKNGKCVRLRQGDYNQVKIYNDSPVKAALDWQQKNAAYLHVVDLDGAKSGDSTNLSTIKKIAEETSIPVQVGGGIRSLERIDEYVQAGVDRVILGTAAITDKTLLKEAAAEYGSKIAVSIDARNGYAATDGWTETTDVKAVDLVKELEEVGVQTIVYTDIMKDGMLKGPNFKELQKMDTATSMNVIASGGITTEADIALLREMDLYGAIIGKALYDGALDLAALMEGDANAR</sequence>
<dbReference type="SUPFAM" id="SSF51366">
    <property type="entry name" value="Ribulose-phoshate binding barrel"/>
    <property type="match status" value="1"/>
</dbReference>
<keyword evidence="7 12" id="KW-0963">Cytoplasm</keyword>
<evidence type="ECO:0000256" key="3">
    <source>
        <dbReference type="ARBA" id="ARBA00005133"/>
    </source>
</evidence>
<dbReference type="NCBIfam" id="TIGR00007">
    <property type="entry name" value="1-(5-phosphoribosyl)-5-[(5-phosphoribosylamino)methylideneamino]imidazole-4-carboxamide isomerase"/>
    <property type="match status" value="1"/>
</dbReference>
<accession>A0ABN1G5G5</accession>
<evidence type="ECO:0000256" key="13">
    <source>
        <dbReference type="RuleBase" id="RU003657"/>
    </source>
</evidence>
<dbReference type="PANTHER" id="PTHR43090">
    <property type="entry name" value="1-(5-PHOSPHORIBOSYL)-5-[(5-PHOSPHORIBOSYLAMINO)METHYLIDENEAMINO] IMIDAZOLE-4-CARBOXAMIDE ISOMERASE"/>
    <property type="match status" value="1"/>
</dbReference>
<evidence type="ECO:0000256" key="1">
    <source>
        <dbReference type="ARBA" id="ARBA00000901"/>
    </source>
</evidence>
<organism evidence="15 16">
    <name type="scientific">Virgibacillus siamensis</name>
    <dbReference type="NCBI Taxonomy" id="480071"/>
    <lineage>
        <taxon>Bacteria</taxon>
        <taxon>Bacillati</taxon>
        <taxon>Bacillota</taxon>
        <taxon>Bacilli</taxon>
        <taxon>Bacillales</taxon>
        <taxon>Bacillaceae</taxon>
        <taxon>Virgibacillus</taxon>
    </lineage>
</organism>
<protein>
    <recommendedName>
        <fullName evidence="6 12">1-(5-phosphoribosyl)-5-[(5-phosphoribosylamino)methylideneamino] imidazole-4-carboxamide isomerase</fullName>
        <ecNumber evidence="5 12">5.3.1.16</ecNumber>
    </recommendedName>
    <alternativeName>
        <fullName evidence="11 12">Phosphoribosylformimino-5-aminoimidazole carboxamide ribotide isomerase</fullName>
    </alternativeName>
</protein>
<dbReference type="GO" id="GO:0016853">
    <property type="term" value="F:isomerase activity"/>
    <property type="evidence" value="ECO:0007669"/>
    <property type="project" value="UniProtKB-KW"/>
</dbReference>
<dbReference type="Gene3D" id="3.20.20.70">
    <property type="entry name" value="Aldolase class I"/>
    <property type="match status" value="1"/>
</dbReference>
<dbReference type="InterPro" id="IPR013785">
    <property type="entry name" value="Aldolase_TIM"/>
</dbReference>
<comment type="pathway">
    <text evidence="3 12 14">Amino-acid biosynthesis; L-histidine biosynthesis; L-histidine from 5-phospho-alpha-D-ribose 1-diphosphate: step 4/9.</text>
</comment>
<evidence type="ECO:0000256" key="14">
    <source>
        <dbReference type="RuleBase" id="RU003658"/>
    </source>
</evidence>
<dbReference type="Proteomes" id="UP001500866">
    <property type="component" value="Unassembled WGS sequence"/>
</dbReference>
<evidence type="ECO:0000313" key="16">
    <source>
        <dbReference type="Proteomes" id="UP001500866"/>
    </source>
</evidence>
<dbReference type="RefSeq" id="WP_343813004.1">
    <property type="nucleotide sequence ID" value="NZ_BAAADS010000015.1"/>
</dbReference>
<dbReference type="EMBL" id="BAAADS010000015">
    <property type="protein sequence ID" value="GAA0604426.1"/>
    <property type="molecule type" value="Genomic_DNA"/>
</dbReference>
<feature type="active site" description="Proton donor" evidence="12">
    <location>
        <position position="129"/>
    </location>
</feature>
<dbReference type="Pfam" id="PF00977">
    <property type="entry name" value="His_biosynth"/>
    <property type="match status" value="1"/>
</dbReference>